<keyword evidence="2" id="KW-1185">Reference proteome</keyword>
<dbReference type="RefSeq" id="XP_004036445.1">
    <property type="nucleotide sequence ID" value="XM_004036397.1"/>
</dbReference>
<evidence type="ECO:0000313" key="1">
    <source>
        <dbReference type="EMBL" id="EGR32459.1"/>
    </source>
</evidence>
<organism evidence="1 2">
    <name type="scientific">Ichthyophthirius multifiliis</name>
    <name type="common">White spot disease agent</name>
    <name type="synonym">Ich</name>
    <dbReference type="NCBI Taxonomy" id="5932"/>
    <lineage>
        <taxon>Eukaryota</taxon>
        <taxon>Sar</taxon>
        <taxon>Alveolata</taxon>
        <taxon>Ciliophora</taxon>
        <taxon>Intramacronucleata</taxon>
        <taxon>Oligohymenophorea</taxon>
        <taxon>Hymenostomatida</taxon>
        <taxon>Ophryoglenina</taxon>
        <taxon>Ichthyophthirius</taxon>
    </lineage>
</organism>
<dbReference type="AlphaFoldDB" id="G0QQP6"/>
<sequence>KYIIFQFKIYHLKQVHLFDKIVIIFLHFQQGYLAFLCVKHLLHLQSSQSTQIPFSFSYPFGHSFKQLFQYNTQSLLQLIHSLPFSHSPHVSWHLLHQLFSQKNPFTHTHVLVPSLKVNPSSQQSHIVSLHLAQFLSQQSMITKSSLIPKYSPQSRFKFVESTMSKVGSLCFTSIQYYFIESKQYKPQTLVPDDQKSNISPLKSYLSTSIVKYSSLQLSIQKYTKPIIIQ</sequence>
<reference evidence="1 2" key="1">
    <citation type="submission" date="2011-07" db="EMBL/GenBank/DDBJ databases">
        <authorList>
            <person name="Coyne R."/>
            <person name="Brami D."/>
            <person name="Johnson J."/>
            <person name="Hostetler J."/>
            <person name="Hannick L."/>
            <person name="Clark T."/>
            <person name="Cassidy-Hanley D."/>
            <person name="Inman J."/>
        </authorList>
    </citation>
    <scope>NUCLEOTIDE SEQUENCE [LARGE SCALE GENOMIC DNA]</scope>
    <source>
        <strain evidence="1 2">G5</strain>
    </source>
</reference>
<dbReference type="Proteomes" id="UP000008983">
    <property type="component" value="Unassembled WGS sequence"/>
</dbReference>
<evidence type="ECO:0000313" key="2">
    <source>
        <dbReference type="Proteomes" id="UP000008983"/>
    </source>
</evidence>
<dbReference type="InParanoid" id="G0QQP6"/>
<accession>G0QQP6</accession>
<name>G0QQP6_ICHMU</name>
<feature type="non-terminal residue" evidence="1">
    <location>
        <position position="1"/>
    </location>
</feature>
<protein>
    <submittedName>
        <fullName evidence="1">Uncharacterized protein</fullName>
    </submittedName>
</protein>
<dbReference type="EMBL" id="GL983665">
    <property type="protein sequence ID" value="EGR32459.1"/>
    <property type="molecule type" value="Genomic_DNA"/>
</dbReference>
<proteinExistence type="predicted"/>
<gene>
    <name evidence="1" type="ORF">IMG5_082200</name>
</gene>
<dbReference type="GeneID" id="14908621"/>